<sequence length="115" mass="12090">MHFKADSGWSFGQLHQQKTDGPHLTLLGQAATFEVDANSTCNSLPITSSSPRPVTSVANNVSLPPPDSTYLAEFKSSGMEPGLETSASIISMTTNLSDHAFTPKPPVDTNVSVSG</sequence>
<keyword evidence="2" id="KW-1185">Reference proteome</keyword>
<reference evidence="1" key="1">
    <citation type="submission" date="2018-11" db="EMBL/GenBank/DDBJ databases">
        <authorList>
            <consortium name="Pathogen Informatics"/>
        </authorList>
    </citation>
    <scope>NUCLEOTIDE SEQUENCE</scope>
</reference>
<name>A0A3S5FD31_9PLAT</name>
<dbReference type="AlphaFoldDB" id="A0A3S5FD31"/>
<organism evidence="1 2">
    <name type="scientific">Protopolystoma xenopodis</name>
    <dbReference type="NCBI Taxonomy" id="117903"/>
    <lineage>
        <taxon>Eukaryota</taxon>
        <taxon>Metazoa</taxon>
        <taxon>Spiralia</taxon>
        <taxon>Lophotrochozoa</taxon>
        <taxon>Platyhelminthes</taxon>
        <taxon>Monogenea</taxon>
        <taxon>Polyopisthocotylea</taxon>
        <taxon>Polystomatidea</taxon>
        <taxon>Polystomatidae</taxon>
        <taxon>Protopolystoma</taxon>
    </lineage>
</organism>
<protein>
    <submittedName>
        <fullName evidence="1">Uncharacterized protein</fullName>
    </submittedName>
</protein>
<evidence type="ECO:0000313" key="2">
    <source>
        <dbReference type="Proteomes" id="UP000784294"/>
    </source>
</evidence>
<evidence type="ECO:0000313" key="1">
    <source>
        <dbReference type="EMBL" id="VEL16313.1"/>
    </source>
</evidence>
<accession>A0A3S5FD31</accession>
<dbReference type="EMBL" id="CAAALY010027954">
    <property type="protein sequence ID" value="VEL16313.1"/>
    <property type="molecule type" value="Genomic_DNA"/>
</dbReference>
<gene>
    <name evidence="1" type="ORF">PXEA_LOCUS9753</name>
</gene>
<dbReference type="Proteomes" id="UP000784294">
    <property type="component" value="Unassembled WGS sequence"/>
</dbReference>
<comment type="caution">
    <text evidence="1">The sequence shown here is derived from an EMBL/GenBank/DDBJ whole genome shotgun (WGS) entry which is preliminary data.</text>
</comment>
<proteinExistence type="predicted"/>